<reference evidence="3" key="1">
    <citation type="submission" date="2016-11" db="UniProtKB">
        <authorList>
            <consortium name="WormBaseParasite"/>
        </authorList>
    </citation>
    <scope>IDENTIFICATION</scope>
</reference>
<protein>
    <submittedName>
        <fullName evidence="3">Uncharacterized protein</fullName>
    </submittedName>
</protein>
<feature type="region of interest" description="Disordered" evidence="1">
    <location>
        <begin position="1"/>
        <end position="27"/>
    </location>
</feature>
<dbReference type="Proteomes" id="UP000095287">
    <property type="component" value="Unplaced"/>
</dbReference>
<accession>A0A1I7ZS85</accession>
<evidence type="ECO:0000313" key="3">
    <source>
        <dbReference type="WBParaSite" id="L893_g2941.t1"/>
    </source>
</evidence>
<proteinExistence type="predicted"/>
<evidence type="ECO:0000313" key="2">
    <source>
        <dbReference type="Proteomes" id="UP000095287"/>
    </source>
</evidence>
<dbReference type="AlphaFoldDB" id="A0A1I7ZS85"/>
<keyword evidence="2" id="KW-1185">Reference proteome</keyword>
<dbReference type="WBParaSite" id="L893_g2941.t1">
    <property type="protein sequence ID" value="L893_g2941.t1"/>
    <property type="gene ID" value="L893_g2941"/>
</dbReference>
<evidence type="ECO:0000256" key="1">
    <source>
        <dbReference type="SAM" id="MobiDB-lite"/>
    </source>
</evidence>
<sequence>MPRAAGQEHVGAAFEDKSKWENQMNGERGKDVREVCPLRRNEAKDFGQNLHCCRMRLIAELVEKADGHVKNDLVADGFSFRGQYLMDIRTISIFSSWKPSYE</sequence>
<organism evidence="2 3">
    <name type="scientific">Steinernema glaseri</name>
    <dbReference type="NCBI Taxonomy" id="37863"/>
    <lineage>
        <taxon>Eukaryota</taxon>
        <taxon>Metazoa</taxon>
        <taxon>Ecdysozoa</taxon>
        <taxon>Nematoda</taxon>
        <taxon>Chromadorea</taxon>
        <taxon>Rhabditida</taxon>
        <taxon>Tylenchina</taxon>
        <taxon>Panagrolaimomorpha</taxon>
        <taxon>Strongyloidoidea</taxon>
        <taxon>Steinernematidae</taxon>
        <taxon>Steinernema</taxon>
    </lineage>
</organism>
<name>A0A1I7ZS85_9BILA</name>